<evidence type="ECO:0000313" key="3">
    <source>
        <dbReference type="Proteomes" id="UP001479436"/>
    </source>
</evidence>
<feature type="coiled-coil region" evidence="1">
    <location>
        <begin position="141"/>
        <end position="168"/>
    </location>
</feature>
<evidence type="ECO:0000256" key="1">
    <source>
        <dbReference type="SAM" id="Coils"/>
    </source>
</evidence>
<dbReference type="EMBL" id="JASJQH010008609">
    <property type="protein sequence ID" value="KAK9687725.1"/>
    <property type="molecule type" value="Genomic_DNA"/>
</dbReference>
<name>A0ABR2VP42_9FUNG</name>
<sequence>MFQLELEEVTDQRNSLIEELQRKEEELQKFKLTRINTEEQFLSLDTESIVVSPTQTHCASCCRNMSHLQESHHDNANDESTLDITSRSINTMKSSVSSNAFHKPSIDTFSQYSELERFQEYSQFHVSTEETGLNYLIIQEMQDLRSAFSQAQYENQRLTQEIQQKSHEFSKHLDIILGLHKMLSPKEQRPLEAEATLYKILSSKPQLQSIIAPSMYGHVSDSSSQVVPTQDSPIYSPEPTSDLEWEPYHCDKSRAMVREEMEMVIKSLEMLHLDEF</sequence>
<organism evidence="2 3">
    <name type="scientific">Basidiobolus ranarum</name>
    <dbReference type="NCBI Taxonomy" id="34480"/>
    <lineage>
        <taxon>Eukaryota</taxon>
        <taxon>Fungi</taxon>
        <taxon>Fungi incertae sedis</taxon>
        <taxon>Zoopagomycota</taxon>
        <taxon>Entomophthoromycotina</taxon>
        <taxon>Basidiobolomycetes</taxon>
        <taxon>Basidiobolales</taxon>
        <taxon>Basidiobolaceae</taxon>
        <taxon>Basidiobolus</taxon>
    </lineage>
</organism>
<evidence type="ECO:0000313" key="2">
    <source>
        <dbReference type="EMBL" id="KAK9687725.1"/>
    </source>
</evidence>
<feature type="coiled-coil region" evidence="1">
    <location>
        <begin position="6"/>
        <end position="40"/>
    </location>
</feature>
<keyword evidence="1" id="KW-0175">Coiled coil</keyword>
<dbReference type="Proteomes" id="UP001479436">
    <property type="component" value="Unassembled WGS sequence"/>
</dbReference>
<reference evidence="2 3" key="1">
    <citation type="submission" date="2023-04" db="EMBL/GenBank/DDBJ databases">
        <title>Genome of Basidiobolus ranarum AG-B5.</title>
        <authorList>
            <person name="Stajich J.E."/>
            <person name="Carter-House D."/>
            <person name="Gryganskyi A."/>
        </authorList>
    </citation>
    <scope>NUCLEOTIDE SEQUENCE [LARGE SCALE GENOMIC DNA]</scope>
    <source>
        <strain evidence="2 3">AG-B5</strain>
    </source>
</reference>
<comment type="caution">
    <text evidence="2">The sequence shown here is derived from an EMBL/GenBank/DDBJ whole genome shotgun (WGS) entry which is preliminary data.</text>
</comment>
<protein>
    <submittedName>
        <fullName evidence="2">Uncharacterized protein</fullName>
    </submittedName>
</protein>
<proteinExistence type="predicted"/>
<accession>A0ABR2VP42</accession>
<gene>
    <name evidence="2" type="ORF">K7432_014675</name>
</gene>
<keyword evidence="3" id="KW-1185">Reference proteome</keyword>